<evidence type="ECO:0000256" key="1">
    <source>
        <dbReference type="SAM" id="Phobius"/>
    </source>
</evidence>
<keyword evidence="1" id="KW-0812">Transmembrane</keyword>
<dbReference type="Proteomes" id="UP000319671">
    <property type="component" value="Unassembled WGS sequence"/>
</dbReference>
<feature type="transmembrane region" description="Helical" evidence="1">
    <location>
        <begin position="67"/>
        <end position="94"/>
    </location>
</feature>
<dbReference type="AlphaFoldDB" id="A0A561DCU4"/>
<reference evidence="2 3" key="1">
    <citation type="submission" date="2019-06" db="EMBL/GenBank/DDBJ databases">
        <title>Sorghum-associated microbial communities from plants grown in Nebraska, USA.</title>
        <authorList>
            <person name="Schachtman D."/>
        </authorList>
    </citation>
    <scope>NUCLEOTIDE SEQUENCE [LARGE SCALE GENOMIC DNA]</scope>
    <source>
        <strain evidence="2 3">2482</strain>
    </source>
</reference>
<comment type="caution">
    <text evidence="2">The sequence shown here is derived from an EMBL/GenBank/DDBJ whole genome shotgun (WGS) entry which is preliminary data.</text>
</comment>
<evidence type="ECO:0000313" key="2">
    <source>
        <dbReference type="EMBL" id="TWE01181.1"/>
    </source>
</evidence>
<keyword evidence="1" id="KW-1133">Transmembrane helix</keyword>
<protein>
    <submittedName>
        <fullName evidence="2">Putative membrane protein YesL</fullName>
    </submittedName>
</protein>
<dbReference type="InterPro" id="IPR006938">
    <property type="entry name" value="DUF624"/>
</dbReference>
<feature type="transmembrane region" description="Helical" evidence="1">
    <location>
        <begin position="20"/>
        <end position="46"/>
    </location>
</feature>
<proteinExistence type="predicted"/>
<dbReference type="Pfam" id="PF04854">
    <property type="entry name" value="DUF624"/>
    <property type="match status" value="1"/>
</dbReference>
<organism evidence="2 3">
    <name type="scientific">Neobacillus bataviensis</name>
    <dbReference type="NCBI Taxonomy" id="220685"/>
    <lineage>
        <taxon>Bacteria</taxon>
        <taxon>Bacillati</taxon>
        <taxon>Bacillota</taxon>
        <taxon>Bacilli</taxon>
        <taxon>Bacillales</taxon>
        <taxon>Bacillaceae</taxon>
        <taxon>Neobacillus</taxon>
    </lineage>
</organism>
<sequence>MNPWEGKTSIFLKTVTNIVILNFLWVICSLPVLTIGPSTAAMYGVIRKWHLYKDESVIRSFIYEYRLFFKQGFQVGTLWLFLGMLLLLDVYFFLQVPGTVKVVLIVVTVTTFILYMLTSAMLFPIMVHYQTKGLELIKQAFTFSIIDGKTTFAIILMWIGAGMVLFYAPLMVLVIVVPVSMISFRFSMLAFDKVGKLPRIQSRYIPFTTGSGPRSS</sequence>
<dbReference type="EMBL" id="VIVN01000006">
    <property type="protein sequence ID" value="TWE01181.1"/>
    <property type="molecule type" value="Genomic_DNA"/>
</dbReference>
<evidence type="ECO:0000313" key="3">
    <source>
        <dbReference type="Proteomes" id="UP000319671"/>
    </source>
</evidence>
<keyword evidence="1" id="KW-0472">Membrane</keyword>
<accession>A0A561DCU4</accession>
<dbReference type="RefSeq" id="WP_144565843.1">
    <property type="nucleotide sequence ID" value="NZ_VIVN01000006.1"/>
</dbReference>
<name>A0A561DCU4_9BACI</name>
<feature type="transmembrane region" description="Helical" evidence="1">
    <location>
        <begin position="100"/>
        <end position="128"/>
    </location>
</feature>
<keyword evidence="3" id="KW-1185">Reference proteome</keyword>
<gene>
    <name evidence="2" type="ORF">FB550_106238</name>
</gene>